<keyword evidence="2" id="KW-0472">Membrane</keyword>
<keyword evidence="2" id="KW-1133">Transmembrane helix</keyword>
<gene>
    <name evidence="3" type="ORF">GCM10009740_31300</name>
</gene>
<keyword evidence="2" id="KW-0812">Transmembrane</keyword>
<dbReference type="RefSeq" id="WP_343993003.1">
    <property type="nucleotide sequence ID" value="NZ_BAAANB010000021.1"/>
</dbReference>
<evidence type="ECO:0000313" key="4">
    <source>
        <dbReference type="Proteomes" id="UP001501285"/>
    </source>
</evidence>
<keyword evidence="1" id="KW-0175">Coiled coil</keyword>
<dbReference type="EMBL" id="BAAANB010000021">
    <property type="protein sequence ID" value="GAA2037291.1"/>
    <property type="molecule type" value="Genomic_DNA"/>
</dbReference>
<dbReference type="SUPFAM" id="SSF57997">
    <property type="entry name" value="Tropomyosin"/>
    <property type="match status" value="1"/>
</dbReference>
<name>A0ABP5G1R7_9MICO</name>
<protein>
    <recommendedName>
        <fullName evidence="5">DUF3552 domain-containing protein</fullName>
    </recommendedName>
</protein>
<evidence type="ECO:0008006" key="5">
    <source>
        <dbReference type="Google" id="ProtNLM"/>
    </source>
</evidence>
<reference evidence="4" key="1">
    <citation type="journal article" date="2019" name="Int. J. Syst. Evol. Microbiol.">
        <title>The Global Catalogue of Microorganisms (GCM) 10K type strain sequencing project: providing services to taxonomists for standard genome sequencing and annotation.</title>
        <authorList>
            <consortium name="The Broad Institute Genomics Platform"/>
            <consortium name="The Broad Institute Genome Sequencing Center for Infectious Disease"/>
            <person name="Wu L."/>
            <person name="Ma J."/>
        </authorList>
    </citation>
    <scope>NUCLEOTIDE SEQUENCE [LARGE SCALE GENOMIC DNA]</scope>
    <source>
        <strain evidence="4">JCM 14283</strain>
    </source>
</reference>
<accession>A0ABP5G1R7</accession>
<comment type="caution">
    <text evidence="3">The sequence shown here is derived from an EMBL/GenBank/DDBJ whole genome shotgun (WGS) entry which is preliminary data.</text>
</comment>
<evidence type="ECO:0000313" key="3">
    <source>
        <dbReference type="EMBL" id="GAA2037291.1"/>
    </source>
</evidence>
<evidence type="ECO:0000256" key="1">
    <source>
        <dbReference type="SAM" id="Coils"/>
    </source>
</evidence>
<organism evidence="3 4">
    <name type="scientific">Terrabacter terrae</name>
    <dbReference type="NCBI Taxonomy" id="318434"/>
    <lineage>
        <taxon>Bacteria</taxon>
        <taxon>Bacillati</taxon>
        <taxon>Actinomycetota</taxon>
        <taxon>Actinomycetes</taxon>
        <taxon>Micrococcales</taxon>
        <taxon>Intrasporangiaceae</taxon>
        <taxon>Terrabacter</taxon>
    </lineage>
</organism>
<proteinExistence type="predicted"/>
<feature type="coiled-coil region" evidence="1">
    <location>
        <begin position="47"/>
        <end position="109"/>
    </location>
</feature>
<sequence length="110" mass="11596">MGELLPAIVTGLLGGGFITGGVAIYRARKTAGPERDSIVVGGAETAVLSLEKSLAAETKRADRAEAALVERDRQLAAKDARIAALEKRIDTLQAALDSMRAELHQIRTAT</sequence>
<evidence type="ECO:0000256" key="2">
    <source>
        <dbReference type="SAM" id="Phobius"/>
    </source>
</evidence>
<feature type="transmembrane region" description="Helical" evidence="2">
    <location>
        <begin position="6"/>
        <end position="25"/>
    </location>
</feature>
<keyword evidence="4" id="KW-1185">Reference proteome</keyword>
<dbReference type="Proteomes" id="UP001501285">
    <property type="component" value="Unassembled WGS sequence"/>
</dbReference>